<protein>
    <submittedName>
        <fullName evidence="4">Myb-like transcription factor</fullName>
    </submittedName>
</protein>
<feature type="region of interest" description="Disordered" evidence="1">
    <location>
        <begin position="157"/>
        <end position="179"/>
    </location>
</feature>
<dbReference type="GO" id="GO:0005634">
    <property type="term" value="C:nucleus"/>
    <property type="evidence" value="ECO:0007669"/>
    <property type="project" value="TreeGrafter"/>
</dbReference>
<evidence type="ECO:0000313" key="4">
    <source>
        <dbReference type="EMBL" id="KAF0493906.1"/>
    </source>
</evidence>
<reference evidence="4 5" key="1">
    <citation type="journal article" date="2019" name="Environ. Microbiol.">
        <title>At the nexus of three kingdoms: the genome of the mycorrhizal fungus Gigaspora margarita provides insights into plant, endobacterial and fungal interactions.</title>
        <authorList>
            <person name="Venice F."/>
            <person name="Ghignone S."/>
            <person name="Salvioli di Fossalunga A."/>
            <person name="Amselem J."/>
            <person name="Novero M."/>
            <person name="Xianan X."/>
            <person name="Sedzielewska Toro K."/>
            <person name="Morin E."/>
            <person name="Lipzen A."/>
            <person name="Grigoriev I.V."/>
            <person name="Henrissat B."/>
            <person name="Martin F.M."/>
            <person name="Bonfante P."/>
        </authorList>
    </citation>
    <scope>NUCLEOTIDE SEQUENCE [LARGE SCALE GENOMIC DNA]</scope>
    <source>
        <strain evidence="4 5">BEG34</strain>
    </source>
</reference>
<evidence type="ECO:0000259" key="3">
    <source>
        <dbReference type="PROSITE" id="PS51294"/>
    </source>
</evidence>
<keyword evidence="5" id="KW-1185">Reference proteome</keyword>
<evidence type="ECO:0000256" key="1">
    <source>
        <dbReference type="SAM" id="MobiDB-lite"/>
    </source>
</evidence>
<proteinExistence type="predicted"/>
<dbReference type="GO" id="GO:0000981">
    <property type="term" value="F:DNA-binding transcription factor activity, RNA polymerase II-specific"/>
    <property type="evidence" value="ECO:0007669"/>
    <property type="project" value="TreeGrafter"/>
</dbReference>
<dbReference type="SMART" id="SM00717">
    <property type="entry name" value="SANT"/>
    <property type="match status" value="2"/>
</dbReference>
<dbReference type="PROSITE" id="PS51294">
    <property type="entry name" value="HTH_MYB"/>
    <property type="match status" value="2"/>
</dbReference>
<feature type="domain" description="Myb-like" evidence="2">
    <location>
        <begin position="4"/>
        <end position="59"/>
    </location>
</feature>
<gene>
    <name evidence="4" type="ORF">F8M41_021293</name>
</gene>
<evidence type="ECO:0000313" key="5">
    <source>
        <dbReference type="Proteomes" id="UP000439903"/>
    </source>
</evidence>
<organism evidence="4 5">
    <name type="scientific">Gigaspora margarita</name>
    <dbReference type="NCBI Taxonomy" id="4874"/>
    <lineage>
        <taxon>Eukaryota</taxon>
        <taxon>Fungi</taxon>
        <taxon>Fungi incertae sedis</taxon>
        <taxon>Mucoromycota</taxon>
        <taxon>Glomeromycotina</taxon>
        <taxon>Glomeromycetes</taxon>
        <taxon>Diversisporales</taxon>
        <taxon>Gigasporaceae</taxon>
        <taxon>Gigaspora</taxon>
    </lineage>
</organism>
<dbReference type="EMBL" id="WTPW01000619">
    <property type="protein sequence ID" value="KAF0493906.1"/>
    <property type="molecule type" value="Genomic_DNA"/>
</dbReference>
<dbReference type="InterPro" id="IPR050560">
    <property type="entry name" value="MYB_TF"/>
</dbReference>
<comment type="caution">
    <text evidence="4">The sequence shown here is derived from an EMBL/GenBank/DDBJ whole genome shotgun (WGS) entry which is preliminary data.</text>
</comment>
<dbReference type="InterPro" id="IPR009057">
    <property type="entry name" value="Homeodomain-like_sf"/>
</dbReference>
<dbReference type="SUPFAM" id="SSF46689">
    <property type="entry name" value="Homeodomain-like"/>
    <property type="match status" value="1"/>
</dbReference>
<dbReference type="InterPro" id="IPR001005">
    <property type="entry name" value="SANT/Myb"/>
</dbReference>
<dbReference type="InterPro" id="IPR017930">
    <property type="entry name" value="Myb_dom"/>
</dbReference>
<name>A0A8H4AGY1_GIGMA</name>
<feature type="domain" description="HTH myb-type" evidence="3">
    <location>
        <begin position="4"/>
        <end position="63"/>
    </location>
</feature>
<dbReference type="AlphaFoldDB" id="A0A8H4AGY1"/>
<accession>A0A8H4AGY1</accession>
<evidence type="ECO:0000259" key="2">
    <source>
        <dbReference type="PROSITE" id="PS50090"/>
    </source>
</evidence>
<dbReference type="Gene3D" id="1.10.10.60">
    <property type="entry name" value="Homeodomain-like"/>
    <property type="match status" value="2"/>
</dbReference>
<dbReference type="Proteomes" id="UP000439903">
    <property type="component" value="Unassembled WGS sequence"/>
</dbReference>
<dbReference type="PANTHER" id="PTHR45614">
    <property type="entry name" value="MYB PROTEIN-RELATED"/>
    <property type="match status" value="1"/>
</dbReference>
<dbReference type="CDD" id="cd00167">
    <property type="entry name" value="SANT"/>
    <property type="match status" value="2"/>
</dbReference>
<dbReference type="OrthoDB" id="2143914at2759"/>
<sequence>MVLIEKRKKGRWTAEEDKLLMQSIEEEPDSENPNWANIERKFAGKRSTKQIRERWSSHLAPSIEKRQFNEDERKIIDEEFKKNKFKWAKIASKLENATPLMVKNFWNNRLKKRPIIVRHSADSSFVEPSTPVQGFSSGPEFAGLVTLARVASMACSTTSSGANPKKRSKRMSFSFLLNK</sequence>
<dbReference type="Pfam" id="PF13921">
    <property type="entry name" value="Myb_DNA-bind_6"/>
    <property type="match status" value="1"/>
</dbReference>
<feature type="domain" description="HTH myb-type" evidence="3">
    <location>
        <begin position="65"/>
        <end position="114"/>
    </location>
</feature>
<dbReference type="PROSITE" id="PS50090">
    <property type="entry name" value="MYB_LIKE"/>
    <property type="match status" value="1"/>
</dbReference>
<dbReference type="GO" id="GO:0000978">
    <property type="term" value="F:RNA polymerase II cis-regulatory region sequence-specific DNA binding"/>
    <property type="evidence" value="ECO:0007669"/>
    <property type="project" value="TreeGrafter"/>
</dbReference>